<comment type="function">
    <text evidence="13">F(1)F(0) ATP synthase produces ATP from ADP in the presence of a proton or sodium gradient. F-type ATPases consist of two structural domains, F(1) containing the extramembraneous catalytic core and F(0) containing the membrane proton channel, linked together by a central stalk and a peripheral stalk. During catalysis, ATP synthesis in the catalytic domain of F(1) is coupled via a rotary mechanism of the central stalk subunits to proton translocation.</text>
</comment>
<dbReference type="NCBIfam" id="TIGR01260">
    <property type="entry name" value="ATP_synt_c"/>
    <property type="match status" value="1"/>
</dbReference>
<evidence type="ECO:0000256" key="15">
    <source>
        <dbReference type="ARBA" id="ARBA00032200"/>
    </source>
</evidence>
<evidence type="ECO:0000256" key="1">
    <source>
        <dbReference type="ARBA" id="ARBA00004651"/>
    </source>
</evidence>
<dbReference type="InterPro" id="IPR002379">
    <property type="entry name" value="ATPase_proteolipid_c-like_dom"/>
</dbReference>
<evidence type="ECO:0000256" key="14">
    <source>
        <dbReference type="ARBA" id="ARBA00030961"/>
    </source>
</evidence>
<evidence type="ECO:0000256" key="5">
    <source>
        <dbReference type="ARBA" id="ARBA00022547"/>
    </source>
</evidence>
<dbReference type="PRINTS" id="PR00124">
    <property type="entry name" value="ATPASEC"/>
</dbReference>
<feature type="signal peptide" evidence="18">
    <location>
        <begin position="1"/>
        <end position="24"/>
    </location>
</feature>
<comment type="similarity">
    <text evidence="2">Belongs to the ATPase C chain family.</text>
</comment>
<comment type="caution">
    <text evidence="20">The sequence shown here is derived from an EMBL/GenBank/DDBJ whole genome shotgun (WGS) entry which is preliminary data.</text>
</comment>
<sequence length="82" mass="8325">MEKVYIAVASALAAALCVTVAANSAAKGDASVVTKAVESVARQPEAKNDILMTMLIGIGLIESIPIIAAVIALALVFANPFI</sequence>
<dbReference type="CDD" id="cd18185">
    <property type="entry name" value="ATP-synt_Fo_c_ATPE"/>
    <property type="match status" value="1"/>
</dbReference>
<keyword evidence="10" id="KW-0446">Lipid-binding</keyword>
<dbReference type="GO" id="GO:0005886">
    <property type="term" value="C:plasma membrane"/>
    <property type="evidence" value="ECO:0007669"/>
    <property type="project" value="UniProtKB-SubCell"/>
</dbReference>
<evidence type="ECO:0000256" key="4">
    <source>
        <dbReference type="ARBA" id="ARBA00022475"/>
    </source>
</evidence>
<dbReference type="SUPFAM" id="SSF81333">
    <property type="entry name" value="F1F0 ATP synthase subunit C"/>
    <property type="match status" value="1"/>
</dbReference>
<keyword evidence="7" id="KW-0375">Hydrogen ion transport</keyword>
<organism evidence="20 21">
    <name type="scientific">Acetonema longum DSM 6540</name>
    <dbReference type="NCBI Taxonomy" id="1009370"/>
    <lineage>
        <taxon>Bacteria</taxon>
        <taxon>Bacillati</taxon>
        <taxon>Bacillota</taxon>
        <taxon>Negativicutes</taxon>
        <taxon>Acetonemataceae</taxon>
        <taxon>Acetonema</taxon>
    </lineage>
</organism>
<dbReference type="GO" id="GO:0008289">
    <property type="term" value="F:lipid binding"/>
    <property type="evidence" value="ECO:0007669"/>
    <property type="project" value="UniProtKB-KW"/>
</dbReference>
<evidence type="ECO:0000256" key="16">
    <source>
        <dbReference type="ARBA" id="ARBA00032887"/>
    </source>
</evidence>
<dbReference type="InterPro" id="IPR000454">
    <property type="entry name" value="ATP_synth_F0_csu"/>
</dbReference>
<evidence type="ECO:0000256" key="13">
    <source>
        <dbReference type="ARBA" id="ARBA00025198"/>
    </source>
</evidence>
<keyword evidence="8 17" id="KW-1133">Transmembrane helix</keyword>
<gene>
    <name evidence="20" type="ORF">ALO_09944</name>
</gene>
<keyword evidence="5" id="KW-0138">CF(0)</keyword>
<dbReference type="GO" id="GO:0015078">
    <property type="term" value="F:proton transmembrane transporter activity"/>
    <property type="evidence" value="ECO:0007669"/>
    <property type="project" value="InterPro"/>
</dbReference>
<dbReference type="AlphaFoldDB" id="F7NIT6"/>
<dbReference type="GO" id="GO:0045259">
    <property type="term" value="C:proton-transporting ATP synthase complex"/>
    <property type="evidence" value="ECO:0007669"/>
    <property type="project" value="UniProtKB-KW"/>
</dbReference>
<evidence type="ECO:0000256" key="10">
    <source>
        <dbReference type="ARBA" id="ARBA00023121"/>
    </source>
</evidence>
<comment type="subcellular location">
    <subcellularLocation>
        <location evidence="1">Cell membrane</location>
        <topology evidence="1">Multi-pass membrane protein</topology>
    </subcellularLocation>
</comment>
<keyword evidence="11 17" id="KW-0472">Membrane</keyword>
<evidence type="ECO:0000313" key="21">
    <source>
        <dbReference type="Proteomes" id="UP000003240"/>
    </source>
</evidence>
<dbReference type="Gene3D" id="1.20.20.10">
    <property type="entry name" value="F1F0 ATP synthase subunit C"/>
    <property type="match status" value="1"/>
</dbReference>
<dbReference type="InterPro" id="IPR035921">
    <property type="entry name" value="F/V-ATP_Csub_sf"/>
</dbReference>
<dbReference type="InterPro" id="IPR020537">
    <property type="entry name" value="ATP_synth_F0_csu_DDCD_BS"/>
</dbReference>
<evidence type="ECO:0000313" key="20">
    <source>
        <dbReference type="EMBL" id="EGO64059.1"/>
    </source>
</evidence>
<dbReference type="EMBL" id="AFGF01000079">
    <property type="protein sequence ID" value="EGO64059.1"/>
    <property type="molecule type" value="Genomic_DNA"/>
</dbReference>
<dbReference type="eggNOG" id="COG0636">
    <property type="taxonomic scope" value="Bacteria"/>
</dbReference>
<dbReference type="PROSITE" id="PS00605">
    <property type="entry name" value="ATPASE_C"/>
    <property type="match status" value="1"/>
</dbReference>
<evidence type="ECO:0000256" key="7">
    <source>
        <dbReference type="ARBA" id="ARBA00022781"/>
    </source>
</evidence>
<proteinExistence type="inferred from homology"/>
<feature type="chain" id="PRO_5039073937" description="ATP synthase F(0) sector subunit c" evidence="18">
    <location>
        <begin position="25"/>
        <end position="82"/>
    </location>
</feature>
<evidence type="ECO:0000256" key="2">
    <source>
        <dbReference type="ARBA" id="ARBA00006704"/>
    </source>
</evidence>
<feature type="transmembrane region" description="Helical" evidence="17">
    <location>
        <begin position="50"/>
        <end position="78"/>
    </location>
</feature>
<keyword evidence="21" id="KW-1185">Reference proteome</keyword>
<dbReference type="GO" id="GO:0033177">
    <property type="term" value="C:proton-transporting two-sector ATPase complex, proton-transporting domain"/>
    <property type="evidence" value="ECO:0007669"/>
    <property type="project" value="InterPro"/>
</dbReference>
<dbReference type="GO" id="GO:0015986">
    <property type="term" value="P:proton motive force-driven ATP synthesis"/>
    <property type="evidence" value="ECO:0007669"/>
    <property type="project" value="InterPro"/>
</dbReference>
<name>F7NIT6_9FIRM</name>
<keyword evidence="9" id="KW-0406">Ion transport</keyword>
<dbReference type="InterPro" id="IPR038662">
    <property type="entry name" value="ATP_synth_F0_csu_sf"/>
</dbReference>
<evidence type="ECO:0000256" key="3">
    <source>
        <dbReference type="ARBA" id="ARBA00022448"/>
    </source>
</evidence>
<dbReference type="FunFam" id="1.20.20.10:FF:000002">
    <property type="entry name" value="ATP synthase subunit c"/>
    <property type="match status" value="1"/>
</dbReference>
<evidence type="ECO:0000256" key="17">
    <source>
        <dbReference type="SAM" id="Phobius"/>
    </source>
</evidence>
<dbReference type="InterPro" id="IPR005953">
    <property type="entry name" value="ATP_synth_csu_bac/chlpt"/>
</dbReference>
<keyword evidence="4" id="KW-1003">Cell membrane</keyword>
<keyword evidence="6 17" id="KW-0812">Transmembrane</keyword>
<reference evidence="20 21" key="1">
    <citation type="journal article" date="2011" name="EMBO J.">
        <title>Structural diversity of bacterial flagellar motors.</title>
        <authorList>
            <person name="Chen S."/>
            <person name="Beeby M."/>
            <person name="Murphy G.E."/>
            <person name="Leadbetter J.R."/>
            <person name="Hendrixson D.R."/>
            <person name="Briegel A."/>
            <person name="Li Z."/>
            <person name="Shi J."/>
            <person name="Tocheva E.I."/>
            <person name="Muller A."/>
            <person name="Dobro M.J."/>
            <person name="Jensen G.J."/>
        </authorList>
    </citation>
    <scope>NUCLEOTIDE SEQUENCE [LARGE SCALE GENOMIC DNA]</scope>
    <source>
        <strain evidence="20 21">DSM 6540</strain>
    </source>
</reference>
<feature type="domain" description="V-ATPase proteolipid subunit C-like" evidence="19">
    <location>
        <begin position="12"/>
        <end position="74"/>
    </location>
</feature>
<keyword evidence="3" id="KW-0813">Transport</keyword>
<protein>
    <recommendedName>
        <fullName evidence="15">ATP synthase F(0) sector subunit c</fullName>
    </recommendedName>
    <alternativeName>
        <fullName evidence="16">F-type ATPase subunit c</fullName>
    </alternativeName>
    <alternativeName>
        <fullName evidence="14">Lipid-binding protein</fullName>
    </alternativeName>
</protein>
<dbReference type="STRING" id="1009370.ALO_09944"/>
<dbReference type="RefSeq" id="WP_004573267.1">
    <property type="nucleotide sequence ID" value="NZ_AFGF01000079.1"/>
</dbReference>
<keyword evidence="12" id="KW-0066">ATP synthesis</keyword>
<dbReference type="Pfam" id="PF00137">
    <property type="entry name" value="ATP-synt_C"/>
    <property type="match status" value="1"/>
</dbReference>
<evidence type="ECO:0000256" key="12">
    <source>
        <dbReference type="ARBA" id="ARBA00023310"/>
    </source>
</evidence>
<evidence type="ECO:0000256" key="8">
    <source>
        <dbReference type="ARBA" id="ARBA00022989"/>
    </source>
</evidence>
<keyword evidence="18" id="KW-0732">Signal</keyword>
<accession>F7NIT6</accession>
<evidence type="ECO:0000259" key="19">
    <source>
        <dbReference type="Pfam" id="PF00137"/>
    </source>
</evidence>
<evidence type="ECO:0000256" key="6">
    <source>
        <dbReference type="ARBA" id="ARBA00022692"/>
    </source>
</evidence>
<evidence type="ECO:0000256" key="11">
    <source>
        <dbReference type="ARBA" id="ARBA00023136"/>
    </source>
</evidence>
<dbReference type="Proteomes" id="UP000003240">
    <property type="component" value="Unassembled WGS sequence"/>
</dbReference>
<evidence type="ECO:0000256" key="18">
    <source>
        <dbReference type="SAM" id="SignalP"/>
    </source>
</evidence>
<evidence type="ECO:0000256" key="9">
    <source>
        <dbReference type="ARBA" id="ARBA00023065"/>
    </source>
</evidence>